<dbReference type="Proteomes" id="UP001060085">
    <property type="component" value="Linkage Group LG05"/>
</dbReference>
<evidence type="ECO:0000313" key="1">
    <source>
        <dbReference type="EMBL" id="KAI5661332.1"/>
    </source>
</evidence>
<evidence type="ECO:0000313" key="2">
    <source>
        <dbReference type="Proteomes" id="UP001060085"/>
    </source>
</evidence>
<proteinExistence type="predicted"/>
<dbReference type="EMBL" id="CM044705">
    <property type="protein sequence ID" value="KAI5661332.1"/>
    <property type="molecule type" value="Genomic_DNA"/>
</dbReference>
<reference evidence="2" key="1">
    <citation type="journal article" date="2023" name="Nat. Plants">
        <title>Single-cell RNA sequencing provides a high-resolution roadmap for understanding the multicellular compartmentation of specialized metabolism.</title>
        <authorList>
            <person name="Sun S."/>
            <person name="Shen X."/>
            <person name="Li Y."/>
            <person name="Li Y."/>
            <person name="Wang S."/>
            <person name="Li R."/>
            <person name="Zhang H."/>
            <person name="Shen G."/>
            <person name="Guo B."/>
            <person name="Wei J."/>
            <person name="Xu J."/>
            <person name="St-Pierre B."/>
            <person name="Chen S."/>
            <person name="Sun C."/>
        </authorList>
    </citation>
    <scope>NUCLEOTIDE SEQUENCE [LARGE SCALE GENOMIC DNA]</scope>
</reference>
<keyword evidence="2" id="KW-1185">Reference proteome</keyword>
<name>A0ACC0AK42_CATRO</name>
<sequence length="863" mass="97875">MVKPTKSSGCSGSGEKPGKKKKKEKDKFSVYDFGPEDERVEKESEKRMSKFNSKCLLKFSRNSPVGKYSFLGSFARGAKAESYSKTELLNIEDSDDNPDEMTCNLDAPRSLILSNPELSAHSPLGRLDFEYHSDGARSCLCERINPGGRSSYHALLKSYHPQVLTNNQLLCVDSDDDQINENMSPISVDSHGYCRTQMGSLNSASNVARNEGSSYDGSNTRDMEAVVIVKPDIIIFGEMYSTSASLLFSDRCIKIEGILGGTEKPFSFSWSISNIVKVESSWYGKVETARVELYLKSCDEKLAITDDNVSEVLKLNFAIRDPCWSRRQEDIKSLDTIYKATWKTVVDSNKAFEGIFYPQGDHDAVPISMKDIQLLQPATFINDTIIDFYINYLKQRLKLEKKPRFHFFNSFFFRKLVDLDKSPSRASDGRAAFQRVSKWTRKVNLFKKDYLFIPVNFSLHWSLIVVCHPGEVPNYEEKEMKESFKLPCILHMDSIKGSHRGFKNHFQSYLLEEWRERHKMPSEDVSAKFLNLPFISLELPQQENSFDCGLFLLYFVERFLEEAPINFNPYTATSKFLNKEWFPPAEASGRRDYIKNILYRIFNDNVQTDPLITNDYDSSCKEIDGGSSKELLCGASSRRDLINCSTPNVDKNIQRASRETTSETNLQQFGGLHLAPGDSLDQGDAGRSSPEGTYQHCRQSELLKRFCNTLSPIEEEPEVKQTAFPSVKASTSLAETSVHYEHENMKTTSETRAVKFPCSIEIRDEDNLAPEVLLISASDETIGAEEIFTLSSEENLAQVIEDSYESGVSLNDNENHHSTHEAKTFAISDQEVNSPYITDVKSDDYQPFERSVEERDATTKSSL</sequence>
<comment type="caution">
    <text evidence="1">The sequence shown here is derived from an EMBL/GenBank/DDBJ whole genome shotgun (WGS) entry which is preliminary data.</text>
</comment>
<gene>
    <name evidence="1" type="ORF">M9H77_20655</name>
</gene>
<accession>A0ACC0AK42</accession>
<protein>
    <submittedName>
        <fullName evidence="1">Uncharacterized protein</fullName>
    </submittedName>
</protein>
<organism evidence="1 2">
    <name type="scientific">Catharanthus roseus</name>
    <name type="common">Madagascar periwinkle</name>
    <name type="synonym">Vinca rosea</name>
    <dbReference type="NCBI Taxonomy" id="4058"/>
    <lineage>
        <taxon>Eukaryota</taxon>
        <taxon>Viridiplantae</taxon>
        <taxon>Streptophyta</taxon>
        <taxon>Embryophyta</taxon>
        <taxon>Tracheophyta</taxon>
        <taxon>Spermatophyta</taxon>
        <taxon>Magnoliopsida</taxon>
        <taxon>eudicotyledons</taxon>
        <taxon>Gunneridae</taxon>
        <taxon>Pentapetalae</taxon>
        <taxon>asterids</taxon>
        <taxon>lamiids</taxon>
        <taxon>Gentianales</taxon>
        <taxon>Apocynaceae</taxon>
        <taxon>Rauvolfioideae</taxon>
        <taxon>Vinceae</taxon>
        <taxon>Catharanthinae</taxon>
        <taxon>Catharanthus</taxon>
    </lineage>
</organism>